<dbReference type="SUPFAM" id="SSF69318">
    <property type="entry name" value="Integrin alpha N-terminal domain"/>
    <property type="match status" value="1"/>
</dbReference>
<dbReference type="STRING" id="1754190.A0A1Y2C6Z0"/>
<protein>
    <submittedName>
        <fullName evidence="3">Uncharacterized protein</fullName>
    </submittedName>
</protein>
<evidence type="ECO:0000313" key="3">
    <source>
        <dbReference type="EMBL" id="ORY42667.1"/>
    </source>
</evidence>
<feature type="domain" description="Rhamnogalacturonan lyase family 11 C-terminal" evidence="2">
    <location>
        <begin position="104"/>
        <end position="593"/>
    </location>
</feature>
<dbReference type="Proteomes" id="UP000193920">
    <property type="component" value="Unassembled WGS sequence"/>
</dbReference>
<dbReference type="Pfam" id="PF21348">
    <property type="entry name" value="RGL11_C"/>
    <property type="match status" value="1"/>
</dbReference>
<comment type="caution">
    <text evidence="3">The sequence shown here is derived from an EMBL/GenBank/DDBJ whole genome shotgun (WGS) entry which is preliminary data.</text>
</comment>
<reference evidence="3 4" key="1">
    <citation type="submission" date="2016-08" db="EMBL/GenBank/DDBJ databases">
        <title>A Parts List for Fungal Cellulosomes Revealed by Comparative Genomics.</title>
        <authorList>
            <consortium name="DOE Joint Genome Institute"/>
            <person name="Haitjema C.H."/>
            <person name="Gilmore S.P."/>
            <person name="Henske J.K."/>
            <person name="Solomon K.V."/>
            <person name="De Groot R."/>
            <person name="Kuo A."/>
            <person name="Mondo S.J."/>
            <person name="Salamov A.A."/>
            <person name="Labutti K."/>
            <person name="Zhao Z."/>
            <person name="Chiniquy J."/>
            <person name="Barry K."/>
            <person name="Brewer H.M."/>
            <person name="Purvine S.O."/>
            <person name="Wright A.T."/>
            <person name="Boxma B."/>
            <person name="Van Alen T."/>
            <person name="Hackstein J.H."/>
            <person name="Baker S.E."/>
            <person name="Grigoriev I.V."/>
            <person name="O'Malley M.A."/>
        </authorList>
    </citation>
    <scope>NUCLEOTIDE SEQUENCE [LARGE SCALE GENOMIC DNA]</scope>
    <source>
        <strain evidence="3 4">G1</strain>
    </source>
</reference>
<feature type="domain" description="Rhamnogalacturonan I lyase beta-sheet" evidence="1">
    <location>
        <begin position="1"/>
        <end position="82"/>
    </location>
</feature>
<keyword evidence="4" id="KW-1185">Reference proteome</keyword>
<dbReference type="InterPro" id="IPR034641">
    <property type="entry name" value="RGL11"/>
</dbReference>
<dbReference type="EMBL" id="MCOG01000119">
    <property type="protein sequence ID" value="ORY42667.1"/>
    <property type="molecule type" value="Genomic_DNA"/>
</dbReference>
<proteinExistence type="predicted"/>
<dbReference type="PANTHER" id="PTHR43118:SF1">
    <property type="entry name" value="RHAMNOGALACTURONAN LYASE (EUROFUNG)"/>
    <property type="match status" value="1"/>
</dbReference>
<dbReference type="InterPro" id="IPR028994">
    <property type="entry name" value="Integrin_alpha_N"/>
</dbReference>
<evidence type="ECO:0000313" key="4">
    <source>
        <dbReference type="Proteomes" id="UP000193920"/>
    </source>
</evidence>
<dbReference type="Pfam" id="PF18370">
    <property type="entry name" value="RGI_lyase"/>
    <property type="match status" value="1"/>
</dbReference>
<evidence type="ECO:0000259" key="1">
    <source>
        <dbReference type="Pfam" id="PF18370"/>
    </source>
</evidence>
<evidence type="ECO:0000259" key="2">
    <source>
        <dbReference type="Pfam" id="PF21348"/>
    </source>
</evidence>
<dbReference type="PANTHER" id="PTHR43118">
    <property type="entry name" value="RHAMNOGALACTURONAN LYASE (EUROFUNG)"/>
    <property type="match status" value="1"/>
</dbReference>
<organism evidence="3 4">
    <name type="scientific">Neocallimastix californiae</name>
    <dbReference type="NCBI Taxonomy" id="1754190"/>
    <lineage>
        <taxon>Eukaryota</taxon>
        <taxon>Fungi</taxon>
        <taxon>Fungi incertae sedis</taxon>
        <taxon>Chytridiomycota</taxon>
        <taxon>Chytridiomycota incertae sedis</taxon>
        <taxon>Neocallimastigomycetes</taxon>
        <taxon>Neocallimastigales</taxon>
        <taxon>Neocallimastigaceae</taxon>
        <taxon>Neocallimastix</taxon>
    </lineage>
</organism>
<dbReference type="OrthoDB" id="3665757at2759"/>
<dbReference type="AlphaFoldDB" id="A0A1Y2C6Z0"/>
<name>A0A1Y2C6Z0_9FUNG</name>
<dbReference type="InterPro" id="IPR041624">
    <property type="entry name" value="RGI_lyase"/>
</dbReference>
<dbReference type="Gene3D" id="2.60.40.10">
    <property type="entry name" value="Immunoglobulins"/>
    <property type="match status" value="1"/>
</dbReference>
<dbReference type="InterPro" id="IPR049366">
    <property type="entry name" value="RGL11_C"/>
</dbReference>
<dbReference type="Gene3D" id="2.40.128.340">
    <property type="match status" value="1"/>
</dbReference>
<dbReference type="InterPro" id="IPR013783">
    <property type="entry name" value="Ig-like_fold"/>
</dbReference>
<gene>
    <name evidence="3" type="ORF">LY90DRAFT_509936</name>
</gene>
<sequence length="604" mass="67987">MEKLNRGVVAMLTNDGIFISWRLLGTEDPATTTFNLYRDGTKLNNGAYANSNWTDKTIKSVTKDITYTVKAVVNGVEQNEEKGNSWTIKANTPKRQYIPIPLKEAKDSKGASYRVEHVYAGDLDGDGTYDFVVKRMSDNRDPILLEAYKLDGTFLWRINLGPNIETYTSSLTSPVLVYDFDGDGKAEVMVKTGEGTVFGDGTKIGDVNRDGKTDYRERNRTQYQVLTGPEFISMVDGMTGKEIDRVNFIERGNTNDWGDNYGNRMNFIFVTVAYLDGKEPSMVLSRGAGDLKNRKAITAYALKFQNKKFTVQWTFRILDYKNKIPAGHGMVEFHSIRALDLDGDGFDEIHLGGFAIDHNGKLLYSTELGHGDRFIIADIDPNRKGLEYFAVQQNRDDLLGTALLDAATGKTIWKQYLPSKADVGRGDAASILDTYGMQCWSSSFPGYYDANRKQLTTTRSFPSLSIWWDGDLKREFLDGIGKEGYNPAINKWNASNGSNDRLFTIYNDGGNYSVISPYSGRVPLYGDLIGDWREEVVLETANHKEIRIYTTTIGTDYTIYTLMHNPAYRNCVNVKGYLQSTEVDYYLGYGADIKKIPKPDIYVK</sequence>
<accession>A0A1Y2C6Z0</accession>